<protein>
    <submittedName>
        <fullName evidence="1">VOC family protein</fullName>
    </submittedName>
</protein>
<dbReference type="CDD" id="cd06587">
    <property type="entry name" value="VOC"/>
    <property type="match status" value="1"/>
</dbReference>
<dbReference type="SUPFAM" id="SSF54593">
    <property type="entry name" value="Glyoxalase/Bleomycin resistance protein/Dihydroxybiphenyl dioxygenase"/>
    <property type="match status" value="1"/>
</dbReference>
<evidence type="ECO:0000313" key="1">
    <source>
        <dbReference type="EMBL" id="MBJ6368112.1"/>
    </source>
</evidence>
<sequence length="217" mass="24861">MLIKEITLFTNNILRQKEFYRHILDFELVFDSADKIAFNSGDSVLSFQYKEAVKPSHLAFNIPSNKIEGALQWLQRRVEILPDGDNLIIDFKNWNAKAIYFYDADKNIMEFIARKDLGLNSRVNFSSASVLSISEIGIATTNIEAIYNQINAIKAIPVFDGNFQRFCAVGNDMGLFILINKTAKKWFPTREEAFTSEFIIKGDYNFSFINGEIKEIS</sequence>
<comment type="caution">
    <text evidence="1">The sequence shown here is derived from an EMBL/GenBank/DDBJ whole genome shotgun (WGS) entry which is preliminary data.</text>
</comment>
<proteinExistence type="predicted"/>
<accession>A0A8J7INT7</accession>
<organism evidence="1 2">
    <name type="scientific">Snuella sedimenti</name>
    <dbReference type="NCBI Taxonomy" id="2798802"/>
    <lineage>
        <taxon>Bacteria</taxon>
        <taxon>Pseudomonadati</taxon>
        <taxon>Bacteroidota</taxon>
        <taxon>Flavobacteriia</taxon>
        <taxon>Flavobacteriales</taxon>
        <taxon>Flavobacteriaceae</taxon>
        <taxon>Snuella</taxon>
    </lineage>
</organism>
<dbReference type="Gene3D" id="3.10.180.10">
    <property type="entry name" value="2,3-Dihydroxybiphenyl 1,2-Dioxygenase, domain 1"/>
    <property type="match status" value="1"/>
</dbReference>
<dbReference type="AlphaFoldDB" id="A0A8J7INT7"/>
<dbReference type="InterPro" id="IPR029068">
    <property type="entry name" value="Glyas_Bleomycin-R_OHBP_Dase"/>
</dbReference>
<dbReference type="Proteomes" id="UP000610931">
    <property type="component" value="Unassembled WGS sequence"/>
</dbReference>
<evidence type="ECO:0000313" key="2">
    <source>
        <dbReference type="Proteomes" id="UP000610931"/>
    </source>
</evidence>
<dbReference type="RefSeq" id="WP_199114875.1">
    <property type="nucleotide sequence ID" value="NZ_JAELVQ010000008.1"/>
</dbReference>
<gene>
    <name evidence="1" type="ORF">JF259_08425</name>
</gene>
<reference evidence="1" key="1">
    <citation type="submission" date="2020-12" db="EMBL/GenBank/DDBJ databases">
        <title>Snuella sp. nov., isolated from sediment in Incheon.</title>
        <authorList>
            <person name="Kim W."/>
        </authorList>
    </citation>
    <scope>NUCLEOTIDE SEQUENCE</scope>
    <source>
        <strain evidence="1">CAU 1569</strain>
    </source>
</reference>
<dbReference type="EMBL" id="JAELVQ010000008">
    <property type="protein sequence ID" value="MBJ6368112.1"/>
    <property type="molecule type" value="Genomic_DNA"/>
</dbReference>
<name>A0A8J7INT7_9FLAO</name>
<keyword evidence="2" id="KW-1185">Reference proteome</keyword>